<feature type="compositionally biased region" description="Pro residues" evidence="3">
    <location>
        <begin position="25"/>
        <end position="38"/>
    </location>
</feature>
<organism evidence="4">
    <name type="scientific">Ananas comosus var. bracteatus</name>
    <name type="common">red pineapple</name>
    <dbReference type="NCBI Taxonomy" id="296719"/>
    <lineage>
        <taxon>Eukaryota</taxon>
        <taxon>Viridiplantae</taxon>
        <taxon>Streptophyta</taxon>
        <taxon>Embryophyta</taxon>
        <taxon>Tracheophyta</taxon>
        <taxon>Spermatophyta</taxon>
        <taxon>Magnoliopsida</taxon>
        <taxon>Liliopsida</taxon>
        <taxon>Poales</taxon>
        <taxon>Bromeliaceae</taxon>
        <taxon>Bromelioideae</taxon>
        <taxon>Ananas</taxon>
    </lineage>
</organism>
<name>A0A6V7QLC1_ANACO</name>
<dbReference type="InterPro" id="IPR002347">
    <property type="entry name" value="SDR_fam"/>
</dbReference>
<proteinExistence type="inferred from homology"/>
<gene>
    <name evidence="4" type="ORF">CB5_LOCUS27165</name>
</gene>
<dbReference type="InterPro" id="IPR036291">
    <property type="entry name" value="NAD(P)-bd_dom_sf"/>
</dbReference>
<accession>A0A6V7QLC1</accession>
<dbReference type="Gene3D" id="3.40.50.720">
    <property type="entry name" value="NAD(P)-binding Rossmann-like Domain"/>
    <property type="match status" value="1"/>
</dbReference>
<feature type="compositionally biased region" description="Low complexity" evidence="3">
    <location>
        <begin position="1"/>
        <end position="24"/>
    </location>
</feature>
<dbReference type="PANTHER" id="PTHR48107">
    <property type="entry name" value="NADPH-DEPENDENT ALDEHYDE REDUCTASE-LIKE PROTEIN, CHLOROPLASTIC-RELATED"/>
    <property type="match status" value="1"/>
</dbReference>
<dbReference type="GO" id="GO:0016614">
    <property type="term" value="F:oxidoreductase activity, acting on CH-OH group of donors"/>
    <property type="evidence" value="ECO:0007669"/>
    <property type="project" value="UniProtKB-ARBA"/>
</dbReference>
<reference evidence="4" key="1">
    <citation type="submission" date="2020-07" db="EMBL/GenBank/DDBJ databases">
        <authorList>
            <person name="Lin J."/>
        </authorList>
    </citation>
    <scope>NUCLEOTIDE SEQUENCE</scope>
</reference>
<dbReference type="EMBL" id="LR862137">
    <property type="protein sequence ID" value="CAD1843954.1"/>
    <property type="molecule type" value="Genomic_DNA"/>
</dbReference>
<comment type="similarity">
    <text evidence="1">Belongs to the short-chain dehydrogenases/reductases (SDR) family.</text>
</comment>
<dbReference type="SUPFAM" id="SSF51735">
    <property type="entry name" value="NAD(P)-binding Rossmann-fold domains"/>
    <property type="match status" value="1"/>
</dbReference>
<dbReference type="AlphaFoldDB" id="A0A6V7QLC1"/>
<keyword evidence="2" id="KW-0560">Oxidoreductase</keyword>
<feature type="region of interest" description="Disordered" evidence="3">
    <location>
        <begin position="1"/>
        <end position="48"/>
    </location>
</feature>
<evidence type="ECO:0000313" key="4">
    <source>
        <dbReference type="EMBL" id="CAD1843954.1"/>
    </source>
</evidence>
<protein>
    <submittedName>
        <fullName evidence="4">Uncharacterized protein</fullName>
    </submittedName>
</protein>
<evidence type="ECO:0000256" key="3">
    <source>
        <dbReference type="SAM" id="MobiDB-lite"/>
    </source>
</evidence>
<dbReference type="PANTHER" id="PTHR48107:SF7">
    <property type="entry name" value="RE15974P"/>
    <property type="match status" value="1"/>
</dbReference>
<dbReference type="Pfam" id="PF00106">
    <property type="entry name" value="adh_short"/>
    <property type="match status" value="1"/>
</dbReference>
<evidence type="ECO:0000256" key="2">
    <source>
        <dbReference type="ARBA" id="ARBA00023002"/>
    </source>
</evidence>
<sequence>MASQSPTSVSSTPPFRPPNSLNPLANPPWPPPPPPPSMPTSQAPPLARRTMIVTGVSHGIGRAIAAHLASPGADIVLGYSSSPAQAELLAADDESGDGSGRQG</sequence>
<evidence type="ECO:0000256" key="1">
    <source>
        <dbReference type="ARBA" id="ARBA00006484"/>
    </source>
</evidence>